<comment type="caution">
    <text evidence="4">The sequence shown here is derived from an EMBL/GenBank/DDBJ whole genome shotgun (WGS) entry which is preliminary data.</text>
</comment>
<name>A0A2T7A4G3_TUBBO</name>
<keyword evidence="2" id="KW-0732">Signal</keyword>
<dbReference type="STRING" id="42251.A0A2T7A4G3"/>
<evidence type="ECO:0000313" key="4">
    <source>
        <dbReference type="EMBL" id="PUU82633.1"/>
    </source>
</evidence>
<dbReference type="Proteomes" id="UP000244722">
    <property type="component" value="Unassembled WGS sequence"/>
</dbReference>
<dbReference type="Pfam" id="PF02469">
    <property type="entry name" value="Fasciclin"/>
    <property type="match status" value="1"/>
</dbReference>
<feature type="domain" description="FAS1" evidence="3">
    <location>
        <begin position="445"/>
        <end position="564"/>
    </location>
</feature>
<dbReference type="Gene3D" id="2.30.180.10">
    <property type="entry name" value="FAS1 domain"/>
    <property type="match status" value="1"/>
</dbReference>
<sequence length="616" mass="63478">MLVPILLLCFAVRIGDAHPGTSQPSVAHLLPRQNNSTSTAFKPPMATSLSGSCQSNGLNSCGNLCYDSKKGETCCDPKASYGCISGTYCFINGLCCPNELDPETCARISGLTLPAGFSRPAKSSSSTQASSTRPSSSSNAGKTSSSGASRTSSSNAGKTSSSNASRTSSSNASKASSSNKSKASSAGVSKASSSGASKASSSGASKASSSGASKAPPKKPTTTYPEPSSYPTVNEDSIAPTEAAPATTTYGPITATISNNPVTLSYSGEVLPLQTVSNHKPVPSSFKDAVLAALAKDPATQAFGDFLTQAPSVFEGLEEGKEYYVFAPTTQFIVDFLNHMQDNPQGLGRRKVLVDPNVSQQFAEKPKGAPDIKRVSTTLKTTLKGETKYVDLGAGEGARVVSNPTVGESGTLDIISGFGNSTLVQADDIPFEGGVIKKTDGFFTLPHALETVFANTSGRSWSTALQNANLLTQLSSQRMVTIFAVEDSVIDPTNLPVSGDLNALIYDGLSYTPDMSDGLCLTTRGGGSLRITRQGNNILVNGVRISKPDVIAKNGVIQYLEQIPPADRCTPSGSGSGSGSSVGGEGIKRSTGSVVGVSRMAVFGLSVASLAAYFWA</sequence>
<gene>
    <name evidence="4" type="ORF">B9Z19DRAFT_1017174</name>
</gene>
<evidence type="ECO:0000313" key="5">
    <source>
        <dbReference type="Proteomes" id="UP000244722"/>
    </source>
</evidence>
<evidence type="ECO:0000256" key="2">
    <source>
        <dbReference type="SAM" id="SignalP"/>
    </source>
</evidence>
<dbReference type="SUPFAM" id="SSF82153">
    <property type="entry name" value="FAS1 domain"/>
    <property type="match status" value="1"/>
</dbReference>
<organism evidence="4 5">
    <name type="scientific">Tuber borchii</name>
    <name type="common">White truffle</name>
    <dbReference type="NCBI Taxonomy" id="42251"/>
    <lineage>
        <taxon>Eukaryota</taxon>
        <taxon>Fungi</taxon>
        <taxon>Dikarya</taxon>
        <taxon>Ascomycota</taxon>
        <taxon>Pezizomycotina</taxon>
        <taxon>Pezizomycetes</taxon>
        <taxon>Pezizales</taxon>
        <taxon>Tuberaceae</taxon>
        <taxon>Tuber</taxon>
    </lineage>
</organism>
<evidence type="ECO:0000256" key="1">
    <source>
        <dbReference type="SAM" id="MobiDB-lite"/>
    </source>
</evidence>
<keyword evidence="5" id="KW-1185">Reference proteome</keyword>
<evidence type="ECO:0000259" key="3">
    <source>
        <dbReference type="PROSITE" id="PS50213"/>
    </source>
</evidence>
<feature type="region of interest" description="Disordered" evidence="1">
    <location>
        <begin position="117"/>
        <end position="238"/>
    </location>
</feature>
<feature type="compositionally biased region" description="Low complexity" evidence="1">
    <location>
        <begin position="118"/>
        <end position="229"/>
    </location>
</feature>
<feature type="chain" id="PRO_5015706984" description="FAS1 domain-containing protein" evidence="2">
    <location>
        <begin position="18"/>
        <end position="616"/>
    </location>
</feature>
<protein>
    <recommendedName>
        <fullName evidence="3">FAS1 domain-containing protein</fullName>
    </recommendedName>
</protein>
<dbReference type="InterPro" id="IPR036378">
    <property type="entry name" value="FAS1_dom_sf"/>
</dbReference>
<reference evidence="4 5" key="1">
    <citation type="submission" date="2017-04" db="EMBL/GenBank/DDBJ databases">
        <title>Draft genome sequence of Tuber borchii Vittad., a whitish edible truffle.</title>
        <authorList>
            <consortium name="DOE Joint Genome Institute"/>
            <person name="Murat C."/>
            <person name="Kuo A."/>
            <person name="Barry K.W."/>
            <person name="Clum A."/>
            <person name="Dockter R.B."/>
            <person name="Fauchery L."/>
            <person name="Iotti M."/>
            <person name="Kohler A."/>
            <person name="Labutti K."/>
            <person name="Lindquist E.A."/>
            <person name="Lipzen A."/>
            <person name="Ohm R.A."/>
            <person name="Wang M."/>
            <person name="Grigoriev I.V."/>
            <person name="Zambonelli A."/>
            <person name="Martin F.M."/>
        </authorList>
    </citation>
    <scope>NUCLEOTIDE SEQUENCE [LARGE SCALE GENOMIC DNA]</scope>
    <source>
        <strain evidence="4 5">Tbo3840</strain>
    </source>
</reference>
<dbReference type="AlphaFoldDB" id="A0A2T7A4G3"/>
<dbReference type="PROSITE" id="PS50213">
    <property type="entry name" value="FAS1"/>
    <property type="match status" value="1"/>
</dbReference>
<proteinExistence type="predicted"/>
<dbReference type="OrthoDB" id="286301at2759"/>
<dbReference type="InterPro" id="IPR000782">
    <property type="entry name" value="FAS1_domain"/>
</dbReference>
<accession>A0A2T7A4G3</accession>
<feature type="signal peptide" evidence="2">
    <location>
        <begin position="1"/>
        <end position="17"/>
    </location>
</feature>
<dbReference type="EMBL" id="NESQ01000024">
    <property type="protein sequence ID" value="PUU82633.1"/>
    <property type="molecule type" value="Genomic_DNA"/>
</dbReference>